<gene>
    <name evidence="3" type="ORF">J2S55_003001</name>
</gene>
<evidence type="ECO:0000259" key="2">
    <source>
        <dbReference type="Pfam" id="PF05685"/>
    </source>
</evidence>
<keyword evidence="3" id="KW-0378">Hydrolase</keyword>
<comment type="caution">
    <text evidence="3">The sequence shown here is derived from an EMBL/GenBank/DDBJ whole genome shotgun (WGS) entry which is preliminary data.</text>
</comment>
<dbReference type="Pfam" id="PF05685">
    <property type="entry name" value="Uma2"/>
    <property type="match status" value="1"/>
</dbReference>
<dbReference type="Proteomes" id="UP001230426">
    <property type="component" value="Unassembled WGS sequence"/>
</dbReference>
<dbReference type="GO" id="GO:0004519">
    <property type="term" value="F:endonuclease activity"/>
    <property type="evidence" value="ECO:0007669"/>
    <property type="project" value="UniProtKB-KW"/>
</dbReference>
<evidence type="ECO:0000256" key="1">
    <source>
        <dbReference type="SAM" id="MobiDB-lite"/>
    </source>
</evidence>
<evidence type="ECO:0000313" key="3">
    <source>
        <dbReference type="EMBL" id="MDP9863735.1"/>
    </source>
</evidence>
<dbReference type="CDD" id="cd06260">
    <property type="entry name" value="DUF820-like"/>
    <property type="match status" value="1"/>
</dbReference>
<feature type="domain" description="Putative restriction endonuclease" evidence="2">
    <location>
        <begin position="53"/>
        <end position="207"/>
    </location>
</feature>
<keyword evidence="3" id="KW-0540">Nuclease</keyword>
<dbReference type="SUPFAM" id="SSF52980">
    <property type="entry name" value="Restriction endonuclease-like"/>
    <property type="match status" value="1"/>
</dbReference>
<dbReference type="PANTHER" id="PTHR35400:SF3">
    <property type="entry name" value="SLL1072 PROTEIN"/>
    <property type="match status" value="1"/>
</dbReference>
<organism evidence="3 4">
    <name type="scientific">Streptosporangium brasiliense</name>
    <dbReference type="NCBI Taxonomy" id="47480"/>
    <lineage>
        <taxon>Bacteria</taxon>
        <taxon>Bacillati</taxon>
        <taxon>Actinomycetota</taxon>
        <taxon>Actinomycetes</taxon>
        <taxon>Streptosporangiales</taxon>
        <taxon>Streptosporangiaceae</taxon>
        <taxon>Streptosporangium</taxon>
    </lineage>
</organism>
<keyword evidence="4" id="KW-1185">Reference proteome</keyword>
<accession>A0ABT9R5L6</accession>
<protein>
    <submittedName>
        <fullName evidence="3">Uma2 family endonuclease</fullName>
    </submittedName>
</protein>
<name>A0ABT9R5L6_9ACTN</name>
<dbReference type="EMBL" id="JAUSRB010000002">
    <property type="protein sequence ID" value="MDP9863735.1"/>
    <property type="molecule type" value="Genomic_DNA"/>
</dbReference>
<dbReference type="InterPro" id="IPR008538">
    <property type="entry name" value="Uma2"/>
</dbReference>
<dbReference type="InterPro" id="IPR012296">
    <property type="entry name" value="Nuclease_put_TT1808"/>
</dbReference>
<dbReference type="PANTHER" id="PTHR35400">
    <property type="entry name" value="SLR1083 PROTEIN"/>
    <property type="match status" value="1"/>
</dbReference>
<dbReference type="InterPro" id="IPR011335">
    <property type="entry name" value="Restrct_endonuc-II-like"/>
</dbReference>
<proteinExistence type="predicted"/>
<feature type="region of interest" description="Disordered" evidence="1">
    <location>
        <begin position="1"/>
        <end position="46"/>
    </location>
</feature>
<dbReference type="RefSeq" id="WP_306860879.1">
    <property type="nucleotide sequence ID" value="NZ_JAUSRB010000002.1"/>
</dbReference>
<dbReference type="Gene3D" id="3.90.1570.10">
    <property type="entry name" value="tt1808, chain A"/>
    <property type="match status" value="1"/>
</dbReference>
<sequence>MSTAPLAETEQPDTEATGTEPSDAEAAETEPSERESVPDWIIPSSDGFTADDLDRLREIPPHTELIDGTLVFVSPQTNFHMSTLFLLESALRRAVPPDLRVKREMTVTLGERQRPEPDVLVVRAEAVKGPRQTTYQPADVVLAVEVVSTESEIRDRERKPALYAAAGIPHFWRIEEKDGRPTVYVYELDPATRSYVATGIHHDRLKLGVPFDVDLDLTEIDEL</sequence>
<keyword evidence="3" id="KW-0255">Endonuclease</keyword>
<evidence type="ECO:0000313" key="4">
    <source>
        <dbReference type="Proteomes" id="UP001230426"/>
    </source>
</evidence>
<reference evidence="3 4" key="1">
    <citation type="submission" date="2023-07" db="EMBL/GenBank/DDBJ databases">
        <title>Sequencing the genomes of 1000 actinobacteria strains.</title>
        <authorList>
            <person name="Klenk H.-P."/>
        </authorList>
    </citation>
    <scope>NUCLEOTIDE SEQUENCE [LARGE SCALE GENOMIC DNA]</scope>
    <source>
        <strain evidence="3 4">DSM 44109</strain>
    </source>
</reference>